<keyword evidence="3" id="KW-1185">Reference proteome</keyword>
<dbReference type="AlphaFoldDB" id="A0A940NNV0"/>
<dbReference type="Gene3D" id="2.60.40.10">
    <property type="entry name" value="Immunoglobulins"/>
    <property type="match status" value="2"/>
</dbReference>
<dbReference type="Proteomes" id="UP000682134">
    <property type="component" value="Unassembled WGS sequence"/>
</dbReference>
<accession>A0A940NNV0</accession>
<feature type="domain" description="YtkA-like" evidence="1">
    <location>
        <begin position="153"/>
        <end position="231"/>
    </location>
</feature>
<dbReference type="RefSeq" id="WP_209405338.1">
    <property type="nucleotide sequence ID" value="NZ_JAGIYQ010000006.1"/>
</dbReference>
<gene>
    <name evidence="2" type="ORF">J5Y03_10475</name>
</gene>
<evidence type="ECO:0000259" key="1">
    <source>
        <dbReference type="Pfam" id="PF13115"/>
    </source>
</evidence>
<feature type="domain" description="YtkA-like" evidence="1">
    <location>
        <begin position="35"/>
        <end position="112"/>
    </location>
</feature>
<dbReference type="InterPro" id="IPR013783">
    <property type="entry name" value="Ig-like_fold"/>
</dbReference>
<organism evidence="2 3">
    <name type="scientific">Gottfriedia endophytica</name>
    <dbReference type="NCBI Taxonomy" id="2820819"/>
    <lineage>
        <taxon>Bacteria</taxon>
        <taxon>Bacillati</taxon>
        <taxon>Bacillota</taxon>
        <taxon>Bacilli</taxon>
        <taxon>Bacillales</taxon>
        <taxon>Bacillaceae</taxon>
        <taxon>Gottfriedia</taxon>
    </lineage>
</organism>
<dbReference type="EMBL" id="JAGIYQ010000006">
    <property type="protein sequence ID" value="MBP0725594.1"/>
    <property type="molecule type" value="Genomic_DNA"/>
</dbReference>
<dbReference type="Pfam" id="PF13115">
    <property type="entry name" value="YtkA"/>
    <property type="match status" value="2"/>
</dbReference>
<proteinExistence type="predicted"/>
<sequence>MKKYFMWIAIVVLLAAVVFIYKNNDQGQAKDVSNQPIDVKIELPNGHIKANEQITIKAKVTQGGQAVKDADEVKFQIGENGQQNSEMLDATNQKDGTYSVNYTFKQDGNYYVVAHVTARDMHMMPKELITVGNPTTTVQPAQHQHGEEHHHGDATIHVMGIENIVANKENMFMIHVQDKHGQPISKANVRLESWQDVNGKHEFIDAKEVKAGEYEVKETFTKAGKYSIKAHVEKPGIHEHTVLEITVK</sequence>
<evidence type="ECO:0000313" key="2">
    <source>
        <dbReference type="EMBL" id="MBP0725594.1"/>
    </source>
</evidence>
<name>A0A940NNV0_9BACI</name>
<dbReference type="SUPFAM" id="SSF49373">
    <property type="entry name" value="Invasin/intimin cell-adhesion fragments"/>
    <property type="match status" value="1"/>
</dbReference>
<dbReference type="InterPro" id="IPR032693">
    <property type="entry name" value="YtkA-like_dom"/>
</dbReference>
<dbReference type="InterPro" id="IPR008964">
    <property type="entry name" value="Invasin/intimin_cell_adhesion"/>
</dbReference>
<protein>
    <submittedName>
        <fullName evidence="2">FixH family protein</fullName>
    </submittedName>
</protein>
<reference evidence="2" key="1">
    <citation type="submission" date="2021-04" db="EMBL/GenBank/DDBJ databases">
        <title>Genome seq and assembly of Bacillus sp.</title>
        <authorList>
            <person name="Chhetri G."/>
        </authorList>
    </citation>
    <scope>NUCLEOTIDE SEQUENCE</scope>
    <source>
        <strain evidence="2">RG28</strain>
    </source>
</reference>
<comment type="caution">
    <text evidence="2">The sequence shown here is derived from an EMBL/GenBank/DDBJ whole genome shotgun (WGS) entry which is preliminary data.</text>
</comment>
<evidence type="ECO:0000313" key="3">
    <source>
        <dbReference type="Proteomes" id="UP000682134"/>
    </source>
</evidence>